<evidence type="ECO:0000256" key="6">
    <source>
        <dbReference type="ARBA" id="ARBA00023310"/>
    </source>
</evidence>
<protein>
    <recommendedName>
        <fullName evidence="9">ATP synthase subunit delta</fullName>
    </recommendedName>
</protein>
<feature type="coiled-coil region" evidence="7">
    <location>
        <begin position="101"/>
        <end position="128"/>
    </location>
</feature>
<keyword evidence="2" id="KW-0813">Transport</keyword>
<dbReference type="EMBL" id="JNSK01000142">
    <property type="protein sequence ID" value="KGA14078.1"/>
    <property type="molecule type" value="Genomic_DNA"/>
</dbReference>
<accession>A0A094S835</accession>
<dbReference type="AlphaFoldDB" id="A0A094S835"/>
<evidence type="ECO:0000256" key="7">
    <source>
        <dbReference type="SAM" id="Coils"/>
    </source>
</evidence>
<dbReference type="GO" id="GO:0016020">
    <property type="term" value="C:membrane"/>
    <property type="evidence" value="ECO:0007669"/>
    <property type="project" value="UniProtKB-SubCell"/>
</dbReference>
<dbReference type="Pfam" id="PF00213">
    <property type="entry name" value="OSCP"/>
    <property type="match status" value="1"/>
</dbReference>
<evidence type="ECO:0000256" key="3">
    <source>
        <dbReference type="ARBA" id="ARBA00022781"/>
    </source>
</evidence>
<evidence type="ECO:0000313" key="8">
    <source>
        <dbReference type="EMBL" id="KGA14078.1"/>
    </source>
</evidence>
<keyword evidence="7" id="KW-0175">Coiled coil</keyword>
<dbReference type="PANTHER" id="PTHR11910">
    <property type="entry name" value="ATP SYNTHASE DELTA CHAIN"/>
    <property type="match status" value="1"/>
</dbReference>
<evidence type="ECO:0000256" key="2">
    <source>
        <dbReference type="ARBA" id="ARBA00022448"/>
    </source>
</evidence>
<evidence type="ECO:0000256" key="4">
    <source>
        <dbReference type="ARBA" id="ARBA00023065"/>
    </source>
</evidence>
<evidence type="ECO:0000256" key="5">
    <source>
        <dbReference type="ARBA" id="ARBA00023136"/>
    </source>
</evidence>
<dbReference type="HAMAP" id="MF_01416">
    <property type="entry name" value="ATP_synth_delta_bact"/>
    <property type="match status" value="1"/>
</dbReference>
<keyword evidence="4" id="KW-0406">Ion transport</keyword>
<evidence type="ECO:0008006" key="9">
    <source>
        <dbReference type="Google" id="ProtNLM"/>
    </source>
</evidence>
<dbReference type="PRINTS" id="PR00125">
    <property type="entry name" value="ATPASEDELTA"/>
</dbReference>
<reference evidence="8" key="1">
    <citation type="submission" date="2014-05" db="EMBL/GenBank/DDBJ databases">
        <title>Key roles for freshwater Actinobacteria revealed by deep metagenomic sequencing.</title>
        <authorList>
            <person name="Ghai R."/>
            <person name="Mizuno C.M."/>
            <person name="Picazo A."/>
            <person name="Camacho A."/>
            <person name="Rodriguez-Valera F."/>
        </authorList>
    </citation>
    <scope>NUCLEOTIDE SEQUENCE</scope>
</reference>
<keyword evidence="6" id="KW-0066">ATP synthesis</keyword>
<name>A0A094S835_9ZZZZ</name>
<organism evidence="8">
    <name type="scientific">freshwater metagenome</name>
    <dbReference type="NCBI Taxonomy" id="449393"/>
    <lineage>
        <taxon>unclassified sequences</taxon>
        <taxon>metagenomes</taxon>
        <taxon>ecological metagenomes</taxon>
    </lineage>
</organism>
<sequence>MRNHFGGRSRQSLVIARGFIDAAAKGSTADAASLLSSELFFITSVLNSNISLRRAINDPSRDAKSKAVLLKEIFGKSVGAPALNVITGVSELRWSASSDLVEVLEQLAIEAEASAANIANELDRVESELFTVARAISTSFELRSALITAGAEKAKSSLIAELLGKNSSSSTAKLVNHVVNNWRARSVEAAFDDYQYALAARRNRLIAVARTAVALSSTQYDRLVAALTKQLGQPVRVNVEVDPTVVGGLSVKFADELVDGTLVNRIASAGRALAGKSA</sequence>
<dbReference type="InterPro" id="IPR000711">
    <property type="entry name" value="ATPase_OSCP/dsu"/>
</dbReference>
<comment type="subcellular location">
    <subcellularLocation>
        <location evidence="1">Membrane</location>
    </subcellularLocation>
</comment>
<keyword evidence="5" id="KW-0472">Membrane</keyword>
<comment type="caution">
    <text evidence="8">The sequence shown here is derived from an EMBL/GenBank/DDBJ whole genome shotgun (WGS) entry which is preliminary data.</text>
</comment>
<dbReference type="NCBIfam" id="TIGR01145">
    <property type="entry name" value="ATP_synt_delta"/>
    <property type="match status" value="1"/>
</dbReference>
<dbReference type="NCBIfam" id="NF009967">
    <property type="entry name" value="PRK13430.1"/>
    <property type="match status" value="1"/>
</dbReference>
<dbReference type="GO" id="GO:0046933">
    <property type="term" value="F:proton-transporting ATP synthase activity, rotational mechanism"/>
    <property type="evidence" value="ECO:0007669"/>
    <property type="project" value="InterPro"/>
</dbReference>
<evidence type="ECO:0000256" key="1">
    <source>
        <dbReference type="ARBA" id="ARBA00004370"/>
    </source>
</evidence>
<proteinExistence type="inferred from homology"/>
<gene>
    <name evidence="8" type="ORF">GM50_20745</name>
</gene>
<keyword evidence="3" id="KW-0375">Hydrogen ion transport</keyword>